<organism evidence="3 4">
    <name type="scientific">Dendrothele bispora (strain CBS 962.96)</name>
    <dbReference type="NCBI Taxonomy" id="1314807"/>
    <lineage>
        <taxon>Eukaryota</taxon>
        <taxon>Fungi</taxon>
        <taxon>Dikarya</taxon>
        <taxon>Basidiomycota</taxon>
        <taxon>Agaricomycotina</taxon>
        <taxon>Agaricomycetes</taxon>
        <taxon>Agaricomycetidae</taxon>
        <taxon>Agaricales</taxon>
        <taxon>Agaricales incertae sedis</taxon>
        <taxon>Dendrothele</taxon>
    </lineage>
</organism>
<protein>
    <recommendedName>
        <fullName evidence="2">DUF6533 domain-containing protein</fullName>
    </recommendedName>
</protein>
<dbReference type="Proteomes" id="UP000297245">
    <property type="component" value="Unassembled WGS sequence"/>
</dbReference>
<name>A0A4S8MMC7_DENBC</name>
<dbReference type="OrthoDB" id="3258863at2759"/>
<feature type="transmembrane region" description="Helical" evidence="1">
    <location>
        <begin position="241"/>
        <end position="260"/>
    </location>
</feature>
<keyword evidence="1" id="KW-0812">Transmembrane</keyword>
<dbReference type="AlphaFoldDB" id="A0A4S8MMC7"/>
<feature type="transmembrane region" description="Helical" evidence="1">
    <location>
        <begin position="121"/>
        <end position="145"/>
    </location>
</feature>
<feature type="transmembrane region" description="Helical" evidence="1">
    <location>
        <begin position="215"/>
        <end position="235"/>
    </location>
</feature>
<feature type="transmembrane region" description="Helical" evidence="1">
    <location>
        <begin position="92"/>
        <end position="114"/>
    </location>
</feature>
<evidence type="ECO:0000256" key="1">
    <source>
        <dbReference type="SAM" id="Phobius"/>
    </source>
</evidence>
<dbReference type="Pfam" id="PF20151">
    <property type="entry name" value="DUF6533"/>
    <property type="match status" value="1"/>
</dbReference>
<accession>A0A4S8MMC7</accession>
<reference evidence="3 4" key="1">
    <citation type="journal article" date="2019" name="Nat. Ecol. Evol.">
        <title>Megaphylogeny resolves global patterns of mushroom evolution.</title>
        <authorList>
            <person name="Varga T."/>
            <person name="Krizsan K."/>
            <person name="Foldi C."/>
            <person name="Dima B."/>
            <person name="Sanchez-Garcia M."/>
            <person name="Sanchez-Ramirez S."/>
            <person name="Szollosi G.J."/>
            <person name="Szarkandi J.G."/>
            <person name="Papp V."/>
            <person name="Albert L."/>
            <person name="Andreopoulos W."/>
            <person name="Angelini C."/>
            <person name="Antonin V."/>
            <person name="Barry K.W."/>
            <person name="Bougher N.L."/>
            <person name="Buchanan P."/>
            <person name="Buyck B."/>
            <person name="Bense V."/>
            <person name="Catcheside P."/>
            <person name="Chovatia M."/>
            <person name="Cooper J."/>
            <person name="Damon W."/>
            <person name="Desjardin D."/>
            <person name="Finy P."/>
            <person name="Geml J."/>
            <person name="Haridas S."/>
            <person name="Hughes K."/>
            <person name="Justo A."/>
            <person name="Karasinski D."/>
            <person name="Kautmanova I."/>
            <person name="Kiss B."/>
            <person name="Kocsube S."/>
            <person name="Kotiranta H."/>
            <person name="LaButti K.M."/>
            <person name="Lechner B.E."/>
            <person name="Liimatainen K."/>
            <person name="Lipzen A."/>
            <person name="Lukacs Z."/>
            <person name="Mihaltcheva S."/>
            <person name="Morgado L.N."/>
            <person name="Niskanen T."/>
            <person name="Noordeloos M.E."/>
            <person name="Ohm R.A."/>
            <person name="Ortiz-Santana B."/>
            <person name="Ovrebo C."/>
            <person name="Racz N."/>
            <person name="Riley R."/>
            <person name="Savchenko A."/>
            <person name="Shiryaev A."/>
            <person name="Soop K."/>
            <person name="Spirin V."/>
            <person name="Szebenyi C."/>
            <person name="Tomsovsky M."/>
            <person name="Tulloss R.E."/>
            <person name="Uehling J."/>
            <person name="Grigoriev I.V."/>
            <person name="Vagvolgyi C."/>
            <person name="Papp T."/>
            <person name="Martin F.M."/>
            <person name="Miettinen O."/>
            <person name="Hibbett D.S."/>
            <person name="Nagy L.G."/>
        </authorList>
    </citation>
    <scope>NUCLEOTIDE SEQUENCE [LARGE SCALE GENOMIC DNA]</scope>
    <source>
        <strain evidence="3 4">CBS 962.96</strain>
    </source>
</reference>
<evidence type="ECO:0000259" key="2">
    <source>
        <dbReference type="Pfam" id="PF20151"/>
    </source>
</evidence>
<dbReference type="InterPro" id="IPR045340">
    <property type="entry name" value="DUF6533"/>
</dbReference>
<proteinExistence type="predicted"/>
<feature type="transmembrane region" description="Helical" evidence="1">
    <location>
        <begin position="60"/>
        <end position="80"/>
    </location>
</feature>
<gene>
    <name evidence="3" type="ORF">K435DRAFT_835517</name>
</gene>
<feature type="transmembrane region" description="Helical" evidence="1">
    <location>
        <begin position="157"/>
        <end position="185"/>
    </location>
</feature>
<keyword evidence="4" id="KW-1185">Reference proteome</keyword>
<keyword evidence="1" id="KW-1133">Transmembrane helix</keyword>
<sequence length="336" mass="37995">MGEVSDHILAVVASAHKARQLQVNEFANASRITLILYDVLLNLDREKRLIWEEKFRASTLLYYILRYPVIAFQIFTLFIAPDLPHCDGLYKFTFTLSITCTRIALCMSFILRVYAVLPKGVFCNISTAFLTAVGMLSVALDIVQVTEVSCSQSSSPMWLVLTFITLICFDVISTVLMSWGILLIVRDQTQAGLRAISLKALKKWRIPTVILRSGILYYLIISGLQLGAVILYWLPQGVYSLVLNNYLTPLSTILVSRFLLDLREAMNYGREIETSGVQEMEFAQRSTMIESSIDLFPMRTCDQGRVVGDKRAHSGRFGLYQDFEFGTRILNESVHG</sequence>
<feature type="domain" description="DUF6533" evidence="2">
    <location>
        <begin position="29"/>
        <end position="70"/>
    </location>
</feature>
<keyword evidence="1" id="KW-0472">Membrane</keyword>
<evidence type="ECO:0000313" key="4">
    <source>
        <dbReference type="Proteomes" id="UP000297245"/>
    </source>
</evidence>
<evidence type="ECO:0000313" key="3">
    <source>
        <dbReference type="EMBL" id="THV04063.1"/>
    </source>
</evidence>
<dbReference type="EMBL" id="ML179060">
    <property type="protein sequence ID" value="THV04063.1"/>
    <property type="molecule type" value="Genomic_DNA"/>
</dbReference>